<name>A0ACC0JDD0_CHOFU</name>
<sequence>MWETYVQQWTSYSRYDDDDDELMDRGRDPRSGSWLVQQVSIAVQRGNAAGIMGTFEPGAMQGGDFYEIELIIILSVFGAAILLLMLLLVVLWVQLASVKKQLRQTPSVRVQKLKMDDENHAFQNPTISPDEELSRRGYSMYVPSDGDVESGRGTERYVTPPTAGQTGGQFVEELAREIDSRQQRQSTAPPFLLQSIQENKRKSRLSNPVAQQHQNQTQSRQSETNPNFIY</sequence>
<gene>
    <name evidence="1" type="ORF">MSG28_009983</name>
</gene>
<keyword evidence="2" id="KW-1185">Reference proteome</keyword>
<dbReference type="EMBL" id="CM046116">
    <property type="protein sequence ID" value="KAI8422094.1"/>
    <property type="molecule type" value="Genomic_DNA"/>
</dbReference>
<evidence type="ECO:0000313" key="1">
    <source>
        <dbReference type="EMBL" id="KAI8422094.1"/>
    </source>
</evidence>
<comment type="caution">
    <text evidence="1">The sequence shown here is derived from an EMBL/GenBank/DDBJ whole genome shotgun (WGS) entry which is preliminary data.</text>
</comment>
<organism evidence="1 2">
    <name type="scientific">Choristoneura fumiferana</name>
    <name type="common">Spruce budworm moth</name>
    <name type="synonym">Archips fumiferana</name>
    <dbReference type="NCBI Taxonomy" id="7141"/>
    <lineage>
        <taxon>Eukaryota</taxon>
        <taxon>Metazoa</taxon>
        <taxon>Ecdysozoa</taxon>
        <taxon>Arthropoda</taxon>
        <taxon>Hexapoda</taxon>
        <taxon>Insecta</taxon>
        <taxon>Pterygota</taxon>
        <taxon>Neoptera</taxon>
        <taxon>Endopterygota</taxon>
        <taxon>Lepidoptera</taxon>
        <taxon>Glossata</taxon>
        <taxon>Ditrysia</taxon>
        <taxon>Tortricoidea</taxon>
        <taxon>Tortricidae</taxon>
        <taxon>Tortricinae</taxon>
        <taxon>Choristoneura</taxon>
    </lineage>
</organism>
<evidence type="ECO:0000313" key="2">
    <source>
        <dbReference type="Proteomes" id="UP001064048"/>
    </source>
</evidence>
<dbReference type="Proteomes" id="UP001064048">
    <property type="component" value="Chromosome 16"/>
</dbReference>
<reference evidence="1 2" key="1">
    <citation type="journal article" date="2022" name="Genome Biol. Evol.">
        <title>The Spruce Budworm Genome: Reconstructing the Evolutionary History of Antifreeze Proteins.</title>
        <authorList>
            <person name="Beliveau C."/>
            <person name="Gagne P."/>
            <person name="Picq S."/>
            <person name="Vernygora O."/>
            <person name="Keeling C.I."/>
            <person name="Pinkney K."/>
            <person name="Doucet D."/>
            <person name="Wen F."/>
            <person name="Johnston J.S."/>
            <person name="Maaroufi H."/>
            <person name="Boyle B."/>
            <person name="Laroche J."/>
            <person name="Dewar K."/>
            <person name="Juretic N."/>
            <person name="Blackburn G."/>
            <person name="Nisole A."/>
            <person name="Brunet B."/>
            <person name="Brandao M."/>
            <person name="Lumley L."/>
            <person name="Duan J."/>
            <person name="Quan G."/>
            <person name="Lucarotti C.J."/>
            <person name="Roe A.D."/>
            <person name="Sperling F.A.H."/>
            <person name="Levesque R.C."/>
            <person name="Cusson M."/>
        </authorList>
    </citation>
    <scope>NUCLEOTIDE SEQUENCE [LARGE SCALE GENOMIC DNA]</scope>
    <source>
        <strain evidence="1">Glfc:IPQL:Cfum</strain>
    </source>
</reference>
<accession>A0ACC0JDD0</accession>
<proteinExistence type="predicted"/>
<protein>
    <submittedName>
        <fullName evidence="1">Uncharacterized protein</fullName>
    </submittedName>
</protein>